<accession>A0A1G9NDV0</accession>
<organism evidence="2 3">
    <name type="scientific">Pseudomonas indica</name>
    <dbReference type="NCBI Taxonomy" id="137658"/>
    <lineage>
        <taxon>Bacteria</taxon>
        <taxon>Pseudomonadati</taxon>
        <taxon>Pseudomonadota</taxon>
        <taxon>Gammaproteobacteria</taxon>
        <taxon>Pseudomonadales</taxon>
        <taxon>Pseudomonadaceae</taxon>
        <taxon>Pseudomonas</taxon>
    </lineage>
</organism>
<proteinExistence type="inferred from homology"/>
<dbReference type="EMBL" id="FNFD01000032">
    <property type="protein sequence ID" value="SDL84640.1"/>
    <property type="molecule type" value="Genomic_DNA"/>
</dbReference>
<gene>
    <name evidence="2" type="ORF">SAMN05216186_13241</name>
</gene>
<dbReference type="AlphaFoldDB" id="A0A1G9NDV0"/>
<evidence type="ECO:0000313" key="2">
    <source>
        <dbReference type="EMBL" id="SDL84640.1"/>
    </source>
</evidence>
<dbReference type="RefSeq" id="WP_084339373.1">
    <property type="nucleotide sequence ID" value="NZ_FNFD01000032.1"/>
</dbReference>
<protein>
    <submittedName>
        <fullName evidence="2">ABC-type amino acid transport substrate-binding protein</fullName>
    </submittedName>
</protein>
<dbReference type="Proteomes" id="UP000198706">
    <property type="component" value="Unassembled WGS sequence"/>
</dbReference>
<dbReference type="PANTHER" id="PTHR35936">
    <property type="entry name" value="MEMBRANE-BOUND LYTIC MUREIN TRANSGLYCOSYLASE F"/>
    <property type="match status" value="1"/>
</dbReference>
<keyword evidence="3" id="KW-1185">Reference proteome</keyword>
<evidence type="ECO:0000256" key="1">
    <source>
        <dbReference type="ARBA" id="ARBA00010333"/>
    </source>
</evidence>
<name>A0A1G9NDV0_9PSED</name>
<dbReference type="SUPFAM" id="SSF53850">
    <property type="entry name" value="Periplasmic binding protein-like II"/>
    <property type="match status" value="1"/>
</dbReference>
<dbReference type="Gene3D" id="3.40.190.10">
    <property type="entry name" value="Periplasmic binding protein-like II"/>
    <property type="match status" value="2"/>
</dbReference>
<dbReference type="STRING" id="137658.SAMN05216186_13241"/>
<dbReference type="PANTHER" id="PTHR35936:SF6">
    <property type="entry name" value="AMINO ACID ABC TRANSPORTER SUBSTRATE-BINDING PAAT FAMILY PROTEIN"/>
    <property type="match status" value="1"/>
</dbReference>
<evidence type="ECO:0000313" key="3">
    <source>
        <dbReference type="Proteomes" id="UP000198706"/>
    </source>
</evidence>
<sequence>MRTWLCGLLLGMLGWTTVLAGEPLPDRIRMVSEVWEDHTNADGTGLAWELLREVFEPVGVKLEYRSMPYTRSTGLVLRGDADAWVGSYLNEVEGAFYPRWHYDADRICALGLKDKPAPTLETIGDYRLVWLRGYEYQQYLPNLKQYQEIQRSGSILAMLAYGHADYYLDAQTEIEELLEQAKDKDAYRVTRLTLLPLYLGFTDSPRGRQLAALFDRRMAELVRSGRLRPMFERWKQPYPFD</sequence>
<reference evidence="2 3" key="1">
    <citation type="submission" date="2016-10" db="EMBL/GenBank/DDBJ databases">
        <authorList>
            <person name="de Groot N.N."/>
        </authorList>
    </citation>
    <scope>NUCLEOTIDE SEQUENCE [LARGE SCALE GENOMIC DNA]</scope>
    <source>
        <strain evidence="2 3">JCM 21544</strain>
    </source>
</reference>
<comment type="similarity">
    <text evidence="1">Belongs to the bacterial solute-binding protein 3 family.</text>
</comment>